<evidence type="ECO:0000256" key="7">
    <source>
        <dbReference type="ARBA" id="ARBA00023027"/>
    </source>
</evidence>
<dbReference type="RefSeq" id="WP_289400827.1">
    <property type="nucleotide sequence ID" value="NZ_JAQIBC010000001.1"/>
</dbReference>
<dbReference type="GO" id="GO:0003978">
    <property type="term" value="F:UDP-glucose 4-epimerase activity"/>
    <property type="evidence" value="ECO:0007669"/>
    <property type="project" value="UniProtKB-EC"/>
</dbReference>
<sequence>MHILVTGGAGYIGSHIVKLLLENSNHKITILDNLVTGFQATIDTLTVIAKENNVTLNFMEEDLSDFSKIENIMHENQFDAIIHFAASLVVPESVENPLKYYLNNTANTANLIKCATENGVKKFIFSSTAATYGEPDATVVNLETGLKESDPTDPINPYGMSKLMSERVLKDTAFAYDDFKYAALRYFNVAGSDPDGRIGQSTKNATLLIKVAAETAIGKREKMYIFGDDYPTHDGTGIRDYIHVVDLAQAHIEALEYLEDHDSDVFNVGYSRGFSVKEVIDTMKKVSGIDFTVEIKERRAGDPAILISDNTKIKNTMHWQPRYDDLEVICKTTLEWEKKI</sequence>
<evidence type="ECO:0000256" key="4">
    <source>
        <dbReference type="ARBA" id="ARBA00007637"/>
    </source>
</evidence>
<comment type="cofactor">
    <cofactor evidence="2 10">
        <name>NAD(+)</name>
        <dbReference type="ChEBI" id="CHEBI:57540"/>
    </cofactor>
</comment>
<accession>A0ABT7QNJ1</accession>
<dbReference type="InterPro" id="IPR005886">
    <property type="entry name" value="UDP_G4E"/>
</dbReference>
<keyword evidence="8 10" id="KW-0413">Isomerase</keyword>
<gene>
    <name evidence="12" type="primary">galE</name>
    <name evidence="12" type="ORF">PF327_00310</name>
</gene>
<feature type="domain" description="NAD-dependent epimerase/dehydratase" evidence="11">
    <location>
        <begin position="3"/>
        <end position="269"/>
    </location>
</feature>
<dbReference type="PANTHER" id="PTHR43725">
    <property type="entry name" value="UDP-GLUCOSE 4-EPIMERASE"/>
    <property type="match status" value="1"/>
</dbReference>
<comment type="pathway">
    <text evidence="3 10">Carbohydrate metabolism; galactose metabolism.</text>
</comment>
<evidence type="ECO:0000256" key="6">
    <source>
        <dbReference type="ARBA" id="ARBA00018569"/>
    </source>
</evidence>
<name>A0ABT7QNJ1_9BACT</name>
<dbReference type="EC" id="5.1.3.2" evidence="5 10"/>
<evidence type="ECO:0000256" key="1">
    <source>
        <dbReference type="ARBA" id="ARBA00000083"/>
    </source>
</evidence>
<comment type="similarity">
    <text evidence="4 10">Belongs to the NAD(P)-dependent epimerase/dehydratase family.</text>
</comment>
<dbReference type="CDD" id="cd05247">
    <property type="entry name" value="UDP_G4E_1_SDR_e"/>
    <property type="match status" value="1"/>
</dbReference>
<dbReference type="Gene3D" id="3.40.50.720">
    <property type="entry name" value="NAD(P)-binding Rossmann-like Domain"/>
    <property type="match status" value="1"/>
</dbReference>
<evidence type="ECO:0000256" key="10">
    <source>
        <dbReference type="RuleBase" id="RU366046"/>
    </source>
</evidence>
<evidence type="ECO:0000256" key="9">
    <source>
        <dbReference type="ARBA" id="ARBA00023277"/>
    </source>
</evidence>
<evidence type="ECO:0000259" key="11">
    <source>
        <dbReference type="Pfam" id="PF01370"/>
    </source>
</evidence>
<evidence type="ECO:0000256" key="8">
    <source>
        <dbReference type="ARBA" id="ARBA00023235"/>
    </source>
</evidence>
<proteinExistence type="inferred from homology"/>
<dbReference type="PANTHER" id="PTHR43725:SF53">
    <property type="entry name" value="UDP-ARABINOSE 4-EPIMERASE 1"/>
    <property type="match status" value="1"/>
</dbReference>
<keyword evidence="13" id="KW-1185">Reference proteome</keyword>
<evidence type="ECO:0000313" key="12">
    <source>
        <dbReference type="EMBL" id="MDM5262643.1"/>
    </source>
</evidence>
<dbReference type="SUPFAM" id="SSF51735">
    <property type="entry name" value="NAD(P)-binding Rossmann-fold domains"/>
    <property type="match status" value="1"/>
</dbReference>
<evidence type="ECO:0000256" key="2">
    <source>
        <dbReference type="ARBA" id="ARBA00001911"/>
    </source>
</evidence>
<evidence type="ECO:0000313" key="13">
    <source>
        <dbReference type="Proteomes" id="UP001169066"/>
    </source>
</evidence>
<organism evidence="12 13">
    <name type="scientific">Sulfurovum xiamenensis</name>
    <dbReference type="NCBI Taxonomy" id="3019066"/>
    <lineage>
        <taxon>Bacteria</taxon>
        <taxon>Pseudomonadati</taxon>
        <taxon>Campylobacterota</taxon>
        <taxon>Epsilonproteobacteria</taxon>
        <taxon>Campylobacterales</taxon>
        <taxon>Sulfurovaceae</taxon>
        <taxon>Sulfurovum</taxon>
    </lineage>
</organism>
<dbReference type="EMBL" id="JAQIBC010000001">
    <property type="protein sequence ID" value="MDM5262643.1"/>
    <property type="molecule type" value="Genomic_DNA"/>
</dbReference>
<comment type="subunit">
    <text evidence="10">Homodimer.</text>
</comment>
<evidence type="ECO:0000256" key="3">
    <source>
        <dbReference type="ARBA" id="ARBA00004947"/>
    </source>
</evidence>
<protein>
    <recommendedName>
        <fullName evidence="6 10">UDP-glucose 4-epimerase</fullName>
        <ecNumber evidence="5 10">5.1.3.2</ecNumber>
    </recommendedName>
</protein>
<dbReference type="Pfam" id="PF01370">
    <property type="entry name" value="Epimerase"/>
    <property type="match status" value="1"/>
</dbReference>
<reference evidence="12" key="1">
    <citation type="submission" date="2023-01" db="EMBL/GenBank/DDBJ databases">
        <title>Sulfurovum sp. XTW-4 genome assembly.</title>
        <authorList>
            <person name="Wang J."/>
        </authorList>
    </citation>
    <scope>NUCLEOTIDE SEQUENCE</scope>
    <source>
        <strain evidence="12">XTW-4</strain>
    </source>
</reference>
<dbReference type="InterPro" id="IPR001509">
    <property type="entry name" value="Epimerase_deHydtase"/>
</dbReference>
<comment type="catalytic activity">
    <reaction evidence="1 10">
        <text>UDP-alpha-D-glucose = UDP-alpha-D-galactose</text>
        <dbReference type="Rhea" id="RHEA:22168"/>
        <dbReference type="ChEBI" id="CHEBI:58885"/>
        <dbReference type="ChEBI" id="CHEBI:66914"/>
        <dbReference type="EC" id="5.1.3.2"/>
    </reaction>
</comment>
<dbReference type="Proteomes" id="UP001169066">
    <property type="component" value="Unassembled WGS sequence"/>
</dbReference>
<keyword evidence="7 10" id="KW-0520">NAD</keyword>
<evidence type="ECO:0000256" key="5">
    <source>
        <dbReference type="ARBA" id="ARBA00013189"/>
    </source>
</evidence>
<dbReference type="Gene3D" id="3.90.25.10">
    <property type="entry name" value="UDP-galactose 4-epimerase, domain 1"/>
    <property type="match status" value="1"/>
</dbReference>
<dbReference type="NCBIfam" id="TIGR01179">
    <property type="entry name" value="galE"/>
    <property type="match status" value="1"/>
</dbReference>
<keyword evidence="9 10" id="KW-0119">Carbohydrate metabolism</keyword>
<dbReference type="InterPro" id="IPR036291">
    <property type="entry name" value="NAD(P)-bd_dom_sf"/>
</dbReference>
<comment type="caution">
    <text evidence="12">The sequence shown here is derived from an EMBL/GenBank/DDBJ whole genome shotgun (WGS) entry which is preliminary data.</text>
</comment>